<accession>A0A0C9TUA7</accession>
<reference evidence="2" key="2">
    <citation type="submission" date="2015-01" db="EMBL/GenBank/DDBJ databases">
        <title>Evolutionary Origins and Diversification of the Mycorrhizal Mutualists.</title>
        <authorList>
            <consortium name="DOE Joint Genome Institute"/>
            <consortium name="Mycorrhizal Genomics Consortium"/>
            <person name="Kohler A."/>
            <person name="Kuo A."/>
            <person name="Nagy L.G."/>
            <person name="Floudas D."/>
            <person name="Copeland A."/>
            <person name="Barry K.W."/>
            <person name="Cichocki N."/>
            <person name="Veneault-Fourrey C."/>
            <person name="LaButti K."/>
            <person name="Lindquist E.A."/>
            <person name="Lipzen A."/>
            <person name="Lundell T."/>
            <person name="Morin E."/>
            <person name="Murat C."/>
            <person name="Riley R."/>
            <person name="Ohm R."/>
            <person name="Sun H."/>
            <person name="Tunlid A."/>
            <person name="Henrissat B."/>
            <person name="Grigoriev I.V."/>
            <person name="Hibbett D.S."/>
            <person name="Martin F."/>
        </authorList>
    </citation>
    <scope>NUCLEOTIDE SEQUENCE [LARGE SCALE GENOMIC DNA]</scope>
    <source>
        <strain evidence="2">ATCC 200175</strain>
    </source>
</reference>
<proteinExistence type="predicted"/>
<gene>
    <name evidence="1" type="ORF">PAXINDRAFT_60494</name>
</gene>
<dbReference type="Proteomes" id="UP000053647">
    <property type="component" value="Unassembled WGS sequence"/>
</dbReference>
<dbReference type="OrthoDB" id="412006at2759"/>
<keyword evidence="2" id="KW-1185">Reference proteome</keyword>
<sequence>ILRKPGRPDYTITKAYHPIALLNTTGKFLTVVIMDQLTFLLEQHNLLPNTRF</sequence>
<dbReference type="HOGENOM" id="CLU_204930_1_0_1"/>
<evidence type="ECO:0000313" key="1">
    <source>
        <dbReference type="EMBL" id="KIJ11392.1"/>
    </source>
</evidence>
<feature type="non-terminal residue" evidence="1">
    <location>
        <position position="52"/>
    </location>
</feature>
<evidence type="ECO:0000313" key="2">
    <source>
        <dbReference type="Proteomes" id="UP000053647"/>
    </source>
</evidence>
<reference evidence="1 2" key="1">
    <citation type="submission" date="2014-06" db="EMBL/GenBank/DDBJ databases">
        <authorList>
            <consortium name="DOE Joint Genome Institute"/>
            <person name="Kuo A."/>
            <person name="Kohler A."/>
            <person name="Nagy L.G."/>
            <person name="Floudas D."/>
            <person name="Copeland A."/>
            <person name="Barry K.W."/>
            <person name="Cichocki N."/>
            <person name="Veneault-Fourrey C."/>
            <person name="LaButti K."/>
            <person name="Lindquist E.A."/>
            <person name="Lipzen A."/>
            <person name="Lundell T."/>
            <person name="Morin E."/>
            <person name="Murat C."/>
            <person name="Sun H."/>
            <person name="Tunlid A."/>
            <person name="Henrissat B."/>
            <person name="Grigoriev I.V."/>
            <person name="Hibbett D.S."/>
            <person name="Martin F."/>
            <person name="Nordberg H.P."/>
            <person name="Cantor M.N."/>
            <person name="Hua S.X."/>
        </authorList>
    </citation>
    <scope>NUCLEOTIDE SEQUENCE [LARGE SCALE GENOMIC DNA]</scope>
    <source>
        <strain evidence="1 2">ATCC 200175</strain>
    </source>
</reference>
<organism evidence="1 2">
    <name type="scientific">Paxillus involutus ATCC 200175</name>
    <dbReference type="NCBI Taxonomy" id="664439"/>
    <lineage>
        <taxon>Eukaryota</taxon>
        <taxon>Fungi</taxon>
        <taxon>Dikarya</taxon>
        <taxon>Basidiomycota</taxon>
        <taxon>Agaricomycotina</taxon>
        <taxon>Agaricomycetes</taxon>
        <taxon>Agaricomycetidae</taxon>
        <taxon>Boletales</taxon>
        <taxon>Paxilineae</taxon>
        <taxon>Paxillaceae</taxon>
        <taxon>Paxillus</taxon>
    </lineage>
</organism>
<feature type="non-terminal residue" evidence="1">
    <location>
        <position position="1"/>
    </location>
</feature>
<dbReference type="EMBL" id="KN819380">
    <property type="protein sequence ID" value="KIJ11392.1"/>
    <property type="molecule type" value="Genomic_DNA"/>
</dbReference>
<protein>
    <submittedName>
        <fullName evidence="1">Uncharacterized protein</fullName>
    </submittedName>
</protein>
<name>A0A0C9TUA7_PAXIN</name>
<dbReference type="AlphaFoldDB" id="A0A0C9TUA7"/>